<accession>A0A9N9H127</accession>
<feature type="region of interest" description="Disordered" evidence="1">
    <location>
        <begin position="1"/>
        <end position="39"/>
    </location>
</feature>
<evidence type="ECO:0000256" key="1">
    <source>
        <dbReference type="SAM" id="MobiDB-lite"/>
    </source>
</evidence>
<comment type="caution">
    <text evidence="2">The sequence shown here is derived from an EMBL/GenBank/DDBJ whole genome shotgun (WGS) entry which is preliminary data.</text>
</comment>
<proteinExistence type="predicted"/>
<protein>
    <submittedName>
        <fullName evidence="2">4330_t:CDS:1</fullName>
    </submittedName>
</protein>
<feature type="non-terminal residue" evidence="2">
    <location>
        <position position="1"/>
    </location>
</feature>
<sequence>KQGEIEQSDDSNNITNSSKAVRYDSSRNITKKVAKSNHI</sequence>
<dbReference type="OrthoDB" id="10503200at2759"/>
<organism evidence="2 3">
    <name type="scientific">Racocetra fulgida</name>
    <dbReference type="NCBI Taxonomy" id="60492"/>
    <lineage>
        <taxon>Eukaryota</taxon>
        <taxon>Fungi</taxon>
        <taxon>Fungi incertae sedis</taxon>
        <taxon>Mucoromycota</taxon>
        <taxon>Glomeromycotina</taxon>
        <taxon>Glomeromycetes</taxon>
        <taxon>Diversisporales</taxon>
        <taxon>Gigasporaceae</taxon>
        <taxon>Racocetra</taxon>
    </lineage>
</organism>
<dbReference type="AlphaFoldDB" id="A0A9N9H127"/>
<reference evidence="2" key="1">
    <citation type="submission" date="2021-06" db="EMBL/GenBank/DDBJ databases">
        <authorList>
            <person name="Kallberg Y."/>
            <person name="Tangrot J."/>
            <person name="Rosling A."/>
        </authorList>
    </citation>
    <scope>NUCLEOTIDE SEQUENCE</scope>
    <source>
        <strain evidence="2">IN212</strain>
    </source>
</reference>
<feature type="compositionally biased region" description="Polar residues" evidence="1">
    <location>
        <begin position="10"/>
        <end position="19"/>
    </location>
</feature>
<dbReference type="EMBL" id="CAJVPZ010012425">
    <property type="protein sequence ID" value="CAG8639576.1"/>
    <property type="molecule type" value="Genomic_DNA"/>
</dbReference>
<feature type="compositionally biased region" description="Basic residues" evidence="1">
    <location>
        <begin position="29"/>
        <end position="39"/>
    </location>
</feature>
<evidence type="ECO:0000313" key="2">
    <source>
        <dbReference type="EMBL" id="CAG8639576.1"/>
    </source>
</evidence>
<keyword evidence="3" id="KW-1185">Reference proteome</keyword>
<evidence type="ECO:0000313" key="3">
    <source>
        <dbReference type="Proteomes" id="UP000789396"/>
    </source>
</evidence>
<name>A0A9N9H127_9GLOM</name>
<gene>
    <name evidence="2" type="ORF">RFULGI_LOCUS8027</name>
</gene>
<dbReference type="Proteomes" id="UP000789396">
    <property type="component" value="Unassembled WGS sequence"/>
</dbReference>